<proteinExistence type="predicted"/>
<gene>
    <name evidence="3" type="ORF">SIAM614_12468</name>
</gene>
<evidence type="ECO:0000313" key="4">
    <source>
        <dbReference type="Proteomes" id="UP000004848"/>
    </source>
</evidence>
<sequence>MAGYERNLAQDPAPPGWNARSENTAPPDGAAGIITIYVCLAILGTLAALGGALSALTGFGS</sequence>
<dbReference type="AlphaFoldDB" id="A0NU31"/>
<dbReference type="EMBL" id="AAUW01000008">
    <property type="protein sequence ID" value="EAV43940.1"/>
    <property type="molecule type" value="Genomic_DNA"/>
</dbReference>
<dbReference type="GeneID" id="68846962"/>
<evidence type="ECO:0000313" key="3">
    <source>
        <dbReference type="EMBL" id="EAV43940.1"/>
    </source>
</evidence>
<keyword evidence="2" id="KW-0472">Membrane</keyword>
<keyword evidence="2" id="KW-0812">Transmembrane</keyword>
<dbReference type="RefSeq" id="WP_006935171.1">
    <property type="nucleotide sequence ID" value="NZ_AAUW01000008.1"/>
</dbReference>
<keyword evidence="2" id="KW-1133">Transmembrane helix</keyword>
<dbReference type="Proteomes" id="UP000004848">
    <property type="component" value="Unassembled WGS sequence"/>
</dbReference>
<feature type="region of interest" description="Disordered" evidence="1">
    <location>
        <begin position="1"/>
        <end position="24"/>
    </location>
</feature>
<reference evidence="3 4" key="1">
    <citation type="submission" date="2006-05" db="EMBL/GenBank/DDBJ databases">
        <authorList>
            <person name="King G."/>
            <person name="Ferriera S."/>
            <person name="Johnson J."/>
            <person name="Kravitz S."/>
            <person name="Beeson K."/>
            <person name="Sutton G."/>
            <person name="Rogers Y.-H."/>
            <person name="Friedman R."/>
            <person name="Frazier M."/>
            <person name="Venter J.C."/>
        </authorList>
    </citation>
    <scope>NUCLEOTIDE SEQUENCE [LARGE SCALE GENOMIC DNA]</scope>
    <source>
        <strain evidence="4">ATCC 25650 / DSM 13394 / JCM 20685 / NBRC 16684 / NCIMB 2208 / IAM 12614 / B1</strain>
    </source>
</reference>
<name>A0NU31_ROSAI</name>
<accession>A0NU31</accession>
<organism evidence="3 4">
    <name type="scientific">Roseibium aggregatum (strain ATCC 25650 / DSM 13394 / JCM 20685 / NBRC 16684 / NCIMB 2208 / IAM 12614 / B1)</name>
    <name type="common">Stappia aggregata</name>
    <dbReference type="NCBI Taxonomy" id="384765"/>
    <lineage>
        <taxon>Bacteria</taxon>
        <taxon>Pseudomonadati</taxon>
        <taxon>Pseudomonadota</taxon>
        <taxon>Alphaproteobacteria</taxon>
        <taxon>Hyphomicrobiales</taxon>
        <taxon>Stappiaceae</taxon>
        <taxon>Roseibium</taxon>
    </lineage>
</organism>
<dbReference type="OrthoDB" id="7875854at2"/>
<evidence type="ECO:0000256" key="2">
    <source>
        <dbReference type="SAM" id="Phobius"/>
    </source>
</evidence>
<comment type="caution">
    <text evidence="3">The sequence shown here is derived from an EMBL/GenBank/DDBJ whole genome shotgun (WGS) entry which is preliminary data.</text>
</comment>
<protein>
    <submittedName>
        <fullName evidence="3">Uncharacterized protein</fullName>
    </submittedName>
</protein>
<evidence type="ECO:0000256" key="1">
    <source>
        <dbReference type="SAM" id="MobiDB-lite"/>
    </source>
</evidence>
<feature type="transmembrane region" description="Helical" evidence="2">
    <location>
        <begin position="30"/>
        <end position="56"/>
    </location>
</feature>